<evidence type="ECO:0000313" key="3">
    <source>
        <dbReference type="Proteomes" id="UP000580856"/>
    </source>
</evidence>
<dbReference type="CDD" id="cd00211">
    <property type="entry name" value="PTS_IIA_fru"/>
    <property type="match status" value="1"/>
</dbReference>
<accession>A0A846QMR3</accession>
<gene>
    <name evidence="2" type="ORF">GGQ74_000355</name>
</gene>
<dbReference type="PROSITE" id="PS51094">
    <property type="entry name" value="PTS_EIIA_TYPE_2"/>
    <property type="match status" value="1"/>
</dbReference>
<dbReference type="InterPro" id="IPR051541">
    <property type="entry name" value="PTS_SugarTrans_NitroReg"/>
</dbReference>
<sequence>MAERRPEIDVEAAHKVLLEREALGTTGIGEGIAIPHGKLDALEDIVLVVGRSAEGVEFDALDFRPCHIFFLVLAPEKVAGMHLRILAHISRMLKDDAFRKAFLCAEGREGLAKLLEGA</sequence>
<feature type="domain" description="PTS EIIA type-2" evidence="1">
    <location>
        <begin position="1"/>
        <end position="118"/>
    </location>
</feature>
<protein>
    <submittedName>
        <fullName evidence="2">PTS system nitrogen regulatory IIA component</fullName>
    </submittedName>
</protein>
<evidence type="ECO:0000313" key="2">
    <source>
        <dbReference type="EMBL" id="NJB66715.1"/>
    </source>
</evidence>
<dbReference type="AlphaFoldDB" id="A0A846QMR3"/>
<keyword evidence="3" id="KW-1185">Reference proteome</keyword>
<comment type="caution">
    <text evidence="2">The sequence shown here is derived from an EMBL/GenBank/DDBJ whole genome shotgun (WGS) entry which is preliminary data.</text>
</comment>
<dbReference type="Proteomes" id="UP000580856">
    <property type="component" value="Unassembled WGS sequence"/>
</dbReference>
<reference evidence="2 3" key="1">
    <citation type="submission" date="2020-03" db="EMBL/GenBank/DDBJ databases">
        <title>Genomic Encyclopedia of Type Strains, Phase IV (KMG-IV): sequencing the most valuable type-strain genomes for metagenomic binning, comparative biology and taxonomic classification.</title>
        <authorList>
            <person name="Goeker M."/>
        </authorList>
    </citation>
    <scope>NUCLEOTIDE SEQUENCE [LARGE SCALE GENOMIC DNA]</scope>
    <source>
        <strain evidence="2 3">DSM 24233</strain>
    </source>
</reference>
<dbReference type="GO" id="GO:0030295">
    <property type="term" value="F:protein kinase activator activity"/>
    <property type="evidence" value="ECO:0007669"/>
    <property type="project" value="TreeGrafter"/>
</dbReference>
<proteinExistence type="predicted"/>
<dbReference type="Pfam" id="PF00359">
    <property type="entry name" value="PTS_EIIA_2"/>
    <property type="match status" value="1"/>
</dbReference>
<dbReference type="InterPro" id="IPR016152">
    <property type="entry name" value="PTrfase/Anion_transptr"/>
</dbReference>
<dbReference type="PROSITE" id="PS00372">
    <property type="entry name" value="PTS_EIIA_TYPE_2_HIS"/>
    <property type="match status" value="1"/>
</dbReference>
<name>A0A846QMR3_9BACT</name>
<dbReference type="SUPFAM" id="SSF55804">
    <property type="entry name" value="Phoshotransferase/anion transport protein"/>
    <property type="match status" value="1"/>
</dbReference>
<dbReference type="Gene3D" id="3.40.930.10">
    <property type="entry name" value="Mannitol-specific EII, Chain A"/>
    <property type="match status" value="1"/>
</dbReference>
<dbReference type="InterPro" id="IPR002178">
    <property type="entry name" value="PTS_EIIA_type-2_dom"/>
</dbReference>
<organism evidence="2 3">
    <name type="scientific">Desulfobaculum xiamenense</name>
    <dbReference type="NCBI Taxonomy" id="995050"/>
    <lineage>
        <taxon>Bacteria</taxon>
        <taxon>Pseudomonadati</taxon>
        <taxon>Thermodesulfobacteriota</taxon>
        <taxon>Desulfovibrionia</taxon>
        <taxon>Desulfovibrionales</taxon>
        <taxon>Desulfovibrionaceae</taxon>
        <taxon>Desulfobaculum</taxon>
    </lineage>
</organism>
<dbReference type="PANTHER" id="PTHR47738">
    <property type="entry name" value="PTS SYSTEM FRUCTOSE-LIKE EIIA COMPONENT-RELATED"/>
    <property type="match status" value="1"/>
</dbReference>
<dbReference type="EMBL" id="JAATJA010000001">
    <property type="protein sequence ID" value="NJB66715.1"/>
    <property type="molecule type" value="Genomic_DNA"/>
</dbReference>
<dbReference type="PANTHER" id="PTHR47738:SF1">
    <property type="entry name" value="NITROGEN REGULATORY PROTEIN"/>
    <property type="match status" value="1"/>
</dbReference>
<evidence type="ECO:0000259" key="1">
    <source>
        <dbReference type="PROSITE" id="PS51094"/>
    </source>
</evidence>